<evidence type="ECO:0000256" key="4">
    <source>
        <dbReference type="ARBA" id="ARBA00022801"/>
    </source>
</evidence>
<reference evidence="8" key="1">
    <citation type="submission" date="2022-07" db="EMBL/GenBank/DDBJ databases">
        <title>Characterization of the Novel Bacterium Alteromonas immobilis LMIT006 and Alteromonas gregis LMIT007.</title>
        <authorList>
            <person name="Lin X."/>
        </authorList>
    </citation>
    <scope>NUCLEOTIDE SEQUENCE</scope>
    <source>
        <strain evidence="8">LMIT007</strain>
    </source>
</reference>
<keyword evidence="3" id="KW-0479">Metal-binding</keyword>
<keyword evidence="5" id="KW-0460">Magnesium</keyword>
<dbReference type="CDD" id="cd03426">
    <property type="entry name" value="NUDIX_CoAse_Nudt7"/>
    <property type="match status" value="1"/>
</dbReference>
<protein>
    <submittedName>
        <fullName evidence="8">CoA pyrophosphatase</fullName>
    </submittedName>
</protein>
<dbReference type="GO" id="GO:0046872">
    <property type="term" value="F:metal ion binding"/>
    <property type="evidence" value="ECO:0007669"/>
    <property type="project" value="UniProtKB-KW"/>
</dbReference>
<dbReference type="Proteomes" id="UP001165413">
    <property type="component" value="Unassembled WGS sequence"/>
</dbReference>
<evidence type="ECO:0000256" key="5">
    <source>
        <dbReference type="ARBA" id="ARBA00022842"/>
    </source>
</evidence>
<keyword evidence="4" id="KW-0378">Hydrolase</keyword>
<dbReference type="NCBIfam" id="NF007980">
    <property type="entry name" value="PRK10707.1"/>
    <property type="match status" value="1"/>
</dbReference>
<dbReference type="EMBL" id="JANATA010000001">
    <property type="protein sequence ID" value="MCP3427385.1"/>
    <property type="molecule type" value="Genomic_DNA"/>
</dbReference>
<dbReference type="InterPro" id="IPR000086">
    <property type="entry name" value="NUDIX_hydrolase_dom"/>
</dbReference>
<dbReference type="RefSeq" id="WP_254097690.1">
    <property type="nucleotide sequence ID" value="NZ_JANATA010000001.1"/>
</dbReference>
<dbReference type="PANTHER" id="PTHR12992">
    <property type="entry name" value="NUDIX HYDROLASE"/>
    <property type="match status" value="1"/>
</dbReference>
<evidence type="ECO:0000313" key="8">
    <source>
        <dbReference type="EMBL" id="MCP3427385.1"/>
    </source>
</evidence>
<comment type="cofactor">
    <cofactor evidence="1">
        <name>Mn(2+)</name>
        <dbReference type="ChEBI" id="CHEBI:29035"/>
    </cofactor>
</comment>
<dbReference type="AlphaFoldDB" id="A0AA41WVZ8"/>
<dbReference type="InterPro" id="IPR045121">
    <property type="entry name" value="CoAse"/>
</dbReference>
<dbReference type="PROSITE" id="PS51462">
    <property type="entry name" value="NUDIX"/>
    <property type="match status" value="1"/>
</dbReference>
<sequence length="192" mass="21268">MIKEEFLHRFTLAPRIQPVQEFSFTGETRPASVLITLHETAQGLEVVLTKRAAHLRHHAGQISFPGGKVEPTDLSHQHTALRETFEEIGLSVGADDIVGELPTFTTITGFSVTPIVAITQLTGPFVIDKGEVAEVFSIPLGHLLAPHNHLFHTVTRHNTTYEVYFIPWQNTYVWGATAGMLINLAKLLGLRD</sequence>
<dbReference type="Pfam" id="PF00293">
    <property type="entry name" value="NUDIX"/>
    <property type="match status" value="1"/>
</dbReference>
<evidence type="ECO:0000256" key="2">
    <source>
        <dbReference type="ARBA" id="ARBA00001946"/>
    </source>
</evidence>
<keyword evidence="6" id="KW-0464">Manganese</keyword>
<accession>A0AA41WVZ8</accession>
<feature type="domain" description="Nudix hydrolase" evidence="7">
    <location>
        <begin position="27"/>
        <end position="164"/>
    </location>
</feature>
<name>A0AA41WVZ8_9ALTE</name>
<evidence type="ECO:0000259" key="7">
    <source>
        <dbReference type="PROSITE" id="PS51462"/>
    </source>
</evidence>
<evidence type="ECO:0000256" key="3">
    <source>
        <dbReference type="ARBA" id="ARBA00022723"/>
    </source>
</evidence>
<comment type="caution">
    <text evidence="8">The sequence shown here is derived from an EMBL/GenBank/DDBJ whole genome shotgun (WGS) entry which is preliminary data.</text>
</comment>
<organism evidence="8 9">
    <name type="scientific">Opacimonas viscosa</name>
    <dbReference type="NCBI Taxonomy" id="2961944"/>
    <lineage>
        <taxon>Bacteria</taxon>
        <taxon>Pseudomonadati</taxon>
        <taxon>Pseudomonadota</taxon>
        <taxon>Gammaproteobacteria</taxon>
        <taxon>Alteromonadales</taxon>
        <taxon>Alteromonadaceae</taxon>
        <taxon>Opacimonas</taxon>
    </lineage>
</organism>
<evidence type="ECO:0000256" key="6">
    <source>
        <dbReference type="ARBA" id="ARBA00023211"/>
    </source>
</evidence>
<proteinExistence type="predicted"/>
<dbReference type="PANTHER" id="PTHR12992:SF11">
    <property type="entry name" value="MITOCHONDRIAL COENZYME A DIPHOSPHATASE NUDT8"/>
    <property type="match status" value="1"/>
</dbReference>
<evidence type="ECO:0000313" key="9">
    <source>
        <dbReference type="Proteomes" id="UP001165413"/>
    </source>
</evidence>
<evidence type="ECO:0000256" key="1">
    <source>
        <dbReference type="ARBA" id="ARBA00001936"/>
    </source>
</evidence>
<dbReference type="SUPFAM" id="SSF55811">
    <property type="entry name" value="Nudix"/>
    <property type="match status" value="1"/>
</dbReference>
<dbReference type="GO" id="GO:0010945">
    <property type="term" value="F:coenzyme A diphosphatase activity"/>
    <property type="evidence" value="ECO:0007669"/>
    <property type="project" value="InterPro"/>
</dbReference>
<keyword evidence="9" id="KW-1185">Reference proteome</keyword>
<dbReference type="Gene3D" id="3.90.79.10">
    <property type="entry name" value="Nucleoside Triphosphate Pyrophosphohydrolase"/>
    <property type="match status" value="1"/>
</dbReference>
<gene>
    <name evidence="8" type="ORF">NLF92_00295</name>
</gene>
<comment type="cofactor">
    <cofactor evidence="2">
        <name>Mg(2+)</name>
        <dbReference type="ChEBI" id="CHEBI:18420"/>
    </cofactor>
</comment>
<dbReference type="InterPro" id="IPR015797">
    <property type="entry name" value="NUDIX_hydrolase-like_dom_sf"/>
</dbReference>